<sequence>MRHRPTAPASSAPSLPQTCFGGMRRSNALALTSSAPRTFWRTSVALAAIVMLMLGPALLDAAAQRPPRPPSPERMPDASDATGPTSASDSLQQAQQYIQQGTYERGIALLEQLVNDYPERLTFQYELIDAYEATKAYDEALALLNANLDSPSVSDLVTKGRLQHLAGREDAARQTWDDAIALYPERASTYRSLYHTLTTLRQFNTAIDVVQQGREALGEPDAFQTELAHLYSLDGQYAASMREYVALLETDERRLRFVQSRLQPFLDQSGGLGDAATVLEEAVEANPDHTAYLDLLAWLYAEQSDYDAALDAYTRLDTLRNDEGQTVLDLARQAAEANAPEAARNALHAVRTQFTDTQAAQLADKIAGDMAYRRWKQAKPFTTDATEAANQAWSTYRGAIESASSAADGPPEAYASLWMRLAELALEVRDDPEAARQAHAALAQFSGHAAQRTLLAGRIALHTNDLSGARAHLDSLAQASAQTPAQHMLALLDLHDGATDQAQERLDALLSDFSHDAANDAVTLHAAIRHFQCSDSTSTPLTHYARGLLRERQHRWAAADSAYATLINEMPRTPLATRARYQRAHLAAHLQGPAEAATALQRFATQFPRHPWADRALFTSAELLDYAQRETAAAREVYMQLLEEHPRSVFASQARTRVRALPAS</sequence>
<name>A0A2H3NL29_9BACT</name>
<feature type="region of interest" description="Disordered" evidence="1">
    <location>
        <begin position="62"/>
        <end position="93"/>
    </location>
</feature>
<dbReference type="SUPFAM" id="SSF48452">
    <property type="entry name" value="TPR-like"/>
    <property type="match status" value="3"/>
</dbReference>
<reference evidence="2 3" key="1">
    <citation type="submission" date="2017-10" db="EMBL/GenBank/DDBJ databases">
        <title>Draft genome of Longimonas halophila.</title>
        <authorList>
            <person name="Goh K.M."/>
            <person name="Shamsir M.S."/>
            <person name="Lim S.W."/>
        </authorList>
    </citation>
    <scope>NUCLEOTIDE SEQUENCE [LARGE SCALE GENOMIC DNA]</scope>
    <source>
        <strain evidence="2 3">KCTC 42399</strain>
    </source>
</reference>
<evidence type="ECO:0000313" key="3">
    <source>
        <dbReference type="Proteomes" id="UP000221024"/>
    </source>
</evidence>
<feature type="compositionally biased region" description="Polar residues" evidence="1">
    <location>
        <begin position="82"/>
        <end position="91"/>
    </location>
</feature>
<dbReference type="InterPro" id="IPR019734">
    <property type="entry name" value="TPR_rpt"/>
</dbReference>
<dbReference type="EMBL" id="PDEP01000007">
    <property type="protein sequence ID" value="PEN06728.1"/>
    <property type="molecule type" value="Genomic_DNA"/>
</dbReference>
<dbReference type="Gene3D" id="1.25.40.10">
    <property type="entry name" value="Tetratricopeptide repeat domain"/>
    <property type="match status" value="4"/>
</dbReference>
<keyword evidence="3" id="KW-1185">Reference proteome</keyword>
<dbReference type="Pfam" id="PF13432">
    <property type="entry name" value="TPR_16"/>
    <property type="match status" value="2"/>
</dbReference>
<accession>A0A2H3NL29</accession>
<protein>
    <recommendedName>
        <fullName evidence="4">Tetratricopeptide repeat protein</fullName>
    </recommendedName>
</protein>
<proteinExistence type="predicted"/>
<evidence type="ECO:0000313" key="2">
    <source>
        <dbReference type="EMBL" id="PEN06728.1"/>
    </source>
</evidence>
<organism evidence="2 3">
    <name type="scientific">Longimonas halophila</name>
    <dbReference type="NCBI Taxonomy" id="1469170"/>
    <lineage>
        <taxon>Bacteria</taxon>
        <taxon>Pseudomonadati</taxon>
        <taxon>Rhodothermota</taxon>
        <taxon>Rhodothermia</taxon>
        <taxon>Rhodothermales</taxon>
        <taxon>Salisaetaceae</taxon>
        <taxon>Longimonas</taxon>
    </lineage>
</organism>
<dbReference type="Pfam" id="PF13174">
    <property type="entry name" value="TPR_6"/>
    <property type="match status" value="1"/>
</dbReference>
<comment type="caution">
    <text evidence="2">The sequence shown here is derived from an EMBL/GenBank/DDBJ whole genome shotgun (WGS) entry which is preliminary data.</text>
</comment>
<gene>
    <name evidence="2" type="ORF">CRI93_08805</name>
</gene>
<dbReference type="InterPro" id="IPR011990">
    <property type="entry name" value="TPR-like_helical_dom_sf"/>
</dbReference>
<evidence type="ECO:0000256" key="1">
    <source>
        <dbReference type="SAM" id="MobiDB-lite"/>
    </source>
</evidence>
<dbReference type="OrthoDB" id="9763354at2"/>
<evidence type="ECO:0008006" key="4">
    <source>
        <dbReference type="Google" id="ProtNLM"/>
    </source>
</evidence>
<dbReference type="Proteomes" id="UP000221024">
    <property type="component" value="Unassembled WGS sequence"/>
</dbReference>
<dbReference type="AlphaFoldDB" id="A0A2H3NL29"/>